<dbReference type="Gene3D" id="3.20.20.100">
    <property type="entry name" value="NADP-dependent oxidoreductase domain"/>
    <property type="match status" value="1"/>
</dbReference>
<dbReference type="PANTHER" id="PTHR43312:SF1">
    <property type="entry name" value="NADP-DEPENDENT OXIDOREDUCTASE DOMAIN-CONTAINING PROTEIN"/>
    <property type="match status" value="1"/>
</dbReference>
<evidence type="ECO:0000313" key="2">
    <source>
        <dbReference type="EMBL" id="MFC5634586.1"/>
    </source>
</evidence>
<evidence type="ECO:0000259" key="1">
    <source>
        <dbReference type="Pfam" id="PF00248"/>
    </source>
</evidence>
<comment type="caution">
    <text evidence="2">The sequence shown here is derived from an EMBL/GenBank/DDBJ whole genome shotgun (WGS) entry which is preliminary data.</text>
</comment>
<dbReference type="SUPFAM" id="SSF51430">
    <property type="entry name" value="NAD(P)-linked oxidoreductase"/>
    <property type="match status" value="1"/>
</dbReference>
<feature type="domain" description="NADP-dependent oxidoreductase" evidence="1">
    <location>
        <begin position="48"/>
        <end position="346"/>
    </location>
</feature>
<accession>A0ABW0UPY0</accession>
<keyword evidence="3" id="KW-1185">Reference proteome</keyword>
<organism evidence="2 3">
    <name type="scientific">Streptomyces bullii</name>
    <dbReference type="NCBI Taxonomy" id="349910"/>
    <lineage>
        <taxon>Bacteria</taxon>
        <taxon>Bacillati</taxon>
        <taxon>Actinomycetota</taxon>
        <taxon>Actinomycetes</taxon>
        <taxon>Kitasatosporales</taxon>
        <taxon>Streptomycetaceae</taxon>
        <taxon>Streptomyces</taxon>
    </lineage>
</organism>
<proteinExistence type="predicted"/>
<protein>
    <submittedName>
        <fullName evidence="2">Aldo/keto reductase</fullName>
    </submittedName>
</protein>
<dbReference type="RefSeq" id="WP_381020523.1">
    <property type="nucleotide sequence ID" value="NZ_JBHSNY010000004.1"/>
</dbReference>
<dbReference type="PANTHER" id="PTHR43312">
    <property type="entry name" value="D-THREO-ALDOSE 1-DEHYDROGENASE"/>
    <property type="match status" value="1"/>
</dbReference>
<evidence type="ECO:0000313" key="3">
    <source>
        <dbReference type="Proteomes" id="UP001596154"/>
    </source>
</evidence>
<name>A0ABW0UPY0_9ACTN</name>
<dbReference type="InterPro" id="IPR053135">
    <property type="entry name" value="AKR2_Oxidoreductase"/>
</dbReference>
<dbReference type="InterPro" id="IPR023210">
    <property type="entry name" value="NADP_OxRdtase_dom"/>
</dbReference>
<dbReference type="Proteomes" id="UP001596154">
    <property type="component" value="Unassembled WGS sequence"/>
</dbReference>
<sequence length="373" mass="40580">MYDPAAAPLVGRPVPHRVLNGGLTVFPLGAGCWPIGGPGSNRGVPMGWSTAEDTASREALETAYELGVNLFDTADVYGHGHSERLLGGLLRQVPRASVVLSSKVGYFSGTAAHGYLPSHMRRQLETTLENLGTDHLDIYHFHHPDFGPGDRHLEAAIAQMRAFQAEGLIRCVGLRGPHRLASERTQLTSDEREDKHARFRRLFKAVRPEFLAVRYNALTPSPGPGQEDLFAFAAAHGTSVLINKPLGQGLLTGKYRPGEPTRFGAGDHRLRKRWFTPAALDVVHQGLDPLRRHFGPTTANLVRAALGACLRFGEHTAVLAGFTSPGHVRENVAAVYHQLSAEELTLVLATAQSLQHQLNTMGEVFVDEKAASR</sequence>
<dbReference type="EMBL" id="JBHSNY010000004">
    <property type="protein sequence ID" value="MFC5634586.1"/>
    <property type="molecule type" value="Genomic_DNA"/>
</dbReference>
<gene>
    <name evidence="2" type="ORF">ACFPZJ_12520</name>
</gene>
<dbReference type="Pfam" id="PF00248">
    <property type="entry name" value="Aldo_ket_red"/>
    <property type="match status" value="1"/>
</dbReference>
<reference evidence="3" key="1">
    <citation type="journal article" date="2019" name="Int. J. Syst. Evol. Microbiol.">
        <title>The Global Catalogue of Microorganisms (GCM) 10K type strain sequencing project: providing services to taxonomists for standard genome sequencing and annotation.</title>
        <authorList>
            <consortium name="The Broad Institute Genomics Platform"/>
            <consortium name="The Broad Institute Genome Sequencing Center for Infectious Disease"/>
            <person name="Wu L."/>
            <person name="Ma J."/>
        </authorList>
    </citation>
    <scope>NUCLEOTIDE SEQUENCE [LARGE SCALE GENOMIC DNA]</scope>
    <source>
        <strain evidence="3">CGMCC 4.7248</strain>
    </source>
</reference>
<dbReference type="InterPro" id="IPR036812">
    <property type="entry name" value="NAD(P)_OxRdtase_dom_sf"/>
</dbReference>